<dbReference type="AlphaFoldDB" id="A0A7U2HVK7"/>
<protein>
    <submittedName>
        <fullName evidence="1">Uncharacterized protein</fullName>
    </submittedName>
</protein>
<dbReference type="VEuPathDB" id="FungiDB:JI435_403940"/>
<dbReference type="EMBL" id="CP069025">
    <property type="protein sequence ID" value="QRC93495.1"/>
    <property type="molecule type" value="Genomic_DNA"/>
</dbReference>
<reference evidence="2" key="1">
    <citation type="journal article" date="2021" name="BMC Genomics">
        <title>Chromosome-level genome assembly and manually-curated proteome of model necrotroph Parastagonospora nodorum Sn15 reveals a genome-wide trove of candidate effector homologs, and redundancy of virulence-related functions within an accessory chromosome.</title>
        <authorList>
            <person name="Bertazzoni S."/>
            <person name="Jones D.A.B."/>
            <person name="Phan H.T."/>
            <person name="Tan K.-C."/>
            <person name="Hane J.K."/>
        </authorList>
    </citation>
    <scope>NUCLEOTIDE SEQUENCE [LARGE SCALE GENOMIC DNA]</scope>
    <source>
        <strain evidence="2">SN15 / ATCC MYA-4574 / FGSC 10173)</strain>
    </source>
</reference>
<accession>A0A7U2HVK7</accession>
<evidence type="ECO:0000313" key="1">
    <source>
        <dbReference type="EMBL" id="QRC93495.1"/>
    </source>
</evidence>
<evidence type="ECO:0000313" key="2">
    <source>
        <dbReference type="Proteomes" id="UP000663193"/>
    </source>
</evidence>
<keyword evidence="2" id="KW-1185">Reference proteome</keyword>
<dbReference type="Proteomes" id="UP000663193">
    <property type="component" value="Chromosome 3"/>
</dbReference>
<name>A0A7U2HVK7_PHANO</name>
<sequence length="111" mass="12435">MAVARGFGWVHSRREWRRRLARPHLNACGLALDTPPVPTSGTPNGSDWYTGLSAVALLRLDWASMNKGVKQATHTMPDIHMLLLSLQRRERLLARSGLIEFTMIECSPVKS</sequence>
<organism evidence="1 2">
    <name type="scientific">Phaeosphaeria nodorum (strain SN15 / ATCC MYA-4574 / FGSC 10173)</name>
    <name type="common">Glume blotch fungus</name>
    <name type="synonym">Parastagonospora nodorum</name>
    <dbReference type="NCBI Taxonomy" id="321614"/>
    <lineage>
        <taxon>Eukaryota</taxon>
        <taxon>Fungi</taxon>
        <taxon>Dikarya</taxon>
        <taxon>Ascomycota</taxon>
        <taxon>Pezizomycotina</taxon>
        <taxon>Dothideomycetes</taxon>
        <taxon>Pleosporomycetidae</taxon>
        <taxon>Pleosporales</taxon>
        <taxon>Pleosporineae</taxon>
        <taxon>Phaeosphaeriaceae</taxon>
        <taxon>Parastagonospora</taxon>
    </lineage>
</organism>
<gene>
    <name evidence="1" type="ORF">JI435_403940</name>
</gene>
<proteinExistence type="predicted"/>